<evidence type="ECO:0000313" key="8">
    <source>
        <dbReference type="Proteomes" id="UP001500631"/>
    </source>
</evidence>
<evidence type="ECO:0000256" key="5">
    <source>
        <dbReference type="SAM" id="Phobius"/>
    </source>
</evidence>
<feature type="transmembrane region" description="Helical" evidence="5">
    <location>
        <begin position="44"/>
        <end position="65"/>
    </location>
</feature>
<evidence type="ECO:0000313" key="7">
    <source>
        <dbReference type="EMBL" id="GAA5104024.1"/>
    </source>
</evidence>
<dbReference type="PANTHER" id="PTHR23508:SF10">
    <property type="entry name" value="CARBOXYLIC ACID TRANSPORTER PROTEIN HOMOLOG"/>
    <property type="match status" value="1"/>
</dbReference>
<comment type="subcellular location">
    <subcellularLocation>
        <location evidence="1">Membrane</location>
        <topology evidence="1">Multi-pass membrane protein</topology>
    </subcellularLocation>
</comment>
<comment type="caution">
    <text evidence="7">The sequence shown here is derived from an EMBL/GenBank/DDBJ whole genome shotgun (WGS) entry which is preliminary data.</text>
</comment>
<evidence type="ECO:0000259" key="6">
    <source>
        <dbReference type="PROSITE" id="PS50850"/>
    </source>
</evidence>
<proteinExistence type="predicted"/>
<dbReference type="PANTHER" id="PTHR23508">
    <property type="entry name" value="CARBOXYLIC ACID TRANSPORTER PROTEIN HOMOLOG"/>
    <property type="match status" value="1"/>
</dbReference>
<gene>
    <name evidence="7" type="ORF">GCM10023338_23170</name>
</gene>
<accession>A0ABP9MZW1</accession>
<feature type="transmembrane region" description="Helical" evidence="5">
    <location>
        <begin position="139"/>
        <end position="158"/>
    </location>
</feature>
<feature type="transmembrane region" description="Helical" evidence="5">
    <location>
        <begin position="228"/>
        <end position="250"/>
    </location>
</feature>
<dbReference type="EMBL" id="BAABKE010000010">
    <property type="protein sequence ID" value="GAA5104024.1"/>
    <property type="molecule type" value="Genomic_DNA"/>
</dbReference>
<feature type="transmembrane region" description="Helical" evidence="5">
    <location>
        <begin position="174"/>
        <end position="193"/>
    </location>
</feature>
<feature type="transmembrane region" description="Helical" evidence="5">
    <location>
        <begin position="334"/>
        <end position="355"/>
    </location>
</feature>
<dbReference type="Gene3D" id="1.20.1250.20">
    <property type="entry name" value="MFS general substrate transporter like domains"/>
    <property type="match status" value="2"/>
</dbReference>
<evidence type="ECO:0000256" key="3">
    <source>
        <dbReference type="ARBA" id="ARBA00022989"/>
    </source>
</evidence>
<dbReference type="InterPro" id="IPR020846">
    <property type="entry name" value="MFS_dom"/>
</dbReference>
<dbReference type="RefSeq" id="WP_077926635.1">
    <property type="nucleotide sequence ID" value="NZ_BAABKE010000010.1"/>
</dbReference>
<feature type="domain" description="Major facilitator superfamily (MFS) profile" evidence="6">
    <location>
        <begin position="18"/>
        <end position="426"/>
    </location>
</feature>
<keyword evidence="8" id="KW-1185">Reference proteome</keyword>
<feature type="transmembrane region" description="Helical" evidence="5">
    <location>
        <begin position="12"/>
        <end position="32"/>
    </location>
</feature>
<feature type="transmembrane region" description="Helical" evidence="5">
    <location>
        <begin position="262"/>
        <end position="281"/>
    </location>
</feature>
<reference evidence="8" key="1">
    <citation type="journal article" date="2019" name="Int. J. Syst. Evol. Microbiol.">
        <title>The Global Catalogue of Microorganisms (GCM) 10K type strain sequencing project: providing services to taxonomists for standard genome sequencing and annotation.</title>
        <authorList>
            <consortium name="The Broad Institute Genomics Platform"/>
            <consortium name="The Broad Institute Genome Sequencing Center for Infectious Disease"/>
            <person name="Wu L."/>
            <person name="Ma J."/>
        </authorList>
    </citation>
    <scope>NUCLEOTIDE SEQUENCE [LARGE SCALE GENOMIC DNA]</scope>
    <source>
        <strain evidence="8">JCM 18424</strain>
    </source>
</reference>
<evidence type="ECO:0000256" key="1">
    <source>
        <dbReference type="ARBA" id="ARBA00004141"/>
    </source>
</evidence>
<dbReference type="InterPro" id="IPR011701">
    <property type="entry name" value="MFS"/>
</dbReference>
<feature type="transmembrane region" description="Helical" evidence="5">
    <location>
        <begin position="85"/>
        <end position="118"/>
    </location>
</feature>
<sequence length="432" mass="46795">MSSTTQSPNVSSKYWMVAVAVFFLGWVFIYAGRSLLSPVMAEIGATYDITLTAVGGVVSLFFLAYTGLQVPSGIIGDKIGRKRVLVIGFMIYALFVGLVYFANTYALFVIIWMIAGAAQGSYYGPQYALSSEAIPPKHLAVGSAIIGSGMSFGIALGYEMSSSSFKAGNDWRVAFVYMAIPIFITALLILFFIKEKVNNGNTAQVATEKKKSVTMADFLSLFKRRNLLMAYIAIFCSIYGFFVIITWLPTYLETERGMDKAVASRVASIVPWLSIIGTIFFSWVSDRLGKRKAVALFMLPLSLLSIFGIVYSGNLDNSTTGSTILGLATNPQNILLLCVLVLYGFIGKISLNPVLLALTAENVPKSLLSTAFGLYNFLGMCGSILAPWMTGFIATKTGNLNASFYVAAAVTVIGILALLFVDESKNLNKREA</sequence>
<dbReference type="InterPro" id="IPR036259">
    <property type="entry name" value="MFS_trans_sf"/>
</dbReference>
<dbReference type="SUPFAM" id="SSF103473">
    <property type="entry name" value="MFS general substrate transporter"/>
    <property type="match status" value="1"/>
</dbReference>
<name>A0ABP9MZW1_9GAMM</name>
<keyword evidence="4 5" id="KW-0472">Membrane</keyword>
<evidence type="ECO:0000256" key="2">
    <source>
        <dbReference type="ARBA" id="ARBA00022692"/>
    </source>
</evidence>
<organism evidence="7 8">
    <name type="scientific">Wohlfahrtiimonas larvae</name>
    <dbReference type="NCBI Taxonomy" id="1157986"/>
    <lineage>
        <taxon>Bacteria</taxon>
        <taxon>Pseudomonadati</taxon>
        <taxon>Pseudomonadota</taxon>
        <taxon>Gammaproteobacteria</taxon>
        <taxon>Cardiobacteriales</taxon>
        <taxon>Ignatzschineriaceae</taxon>
        <taxon>Wohlfahrtiimonas</taxon>
    </lineage>
</organism>
<feature type="transmembrane region" description="Helical" evidence="5">
    <location>
        <begin position="293"/>
        <end position="314"/>
    </location>
</feature>
<protein>
    <submittedName>
        <fullName evidence="7">MFS transporter</fullName>
    </submittedName>
</protein>
<dbReference type="Proteomes" id="UP001500631">
    <property type="component" value="Unassembled WGS sequence"/>
</dbReference>
<keyword evidence="3 5" id="KW-1133">Transmembrane helix</keyword>
<feature type="transmembrane region" description="Helical" evidence="5">
    <location>
        <begin position="402"/>
        <end position="421"/>
    </location>
</feature>
<evidence type="ECO:0000256" key="4">
    <source>
        <dbReference type="ARBA" id="ARBA00023136"/>
    </source>
</evidence>
<feature type="transmembrane region" description="Helical" evidence="5">
    <location>
        <begin position="367"/>
        <end position="390"/>
    </location>
</feature>
<dbReference type="Pfam" id="PF07690">
    <property type="entry name" value="MFS_1"/>
    <property type="match status" value="1"/>
</dbReference>
<dbReference type="PROSITE" id="PS50850">
    <property type="entry name" value="MFS"/>
    <property type="match status" value="1"/>
</dbReference>
<keyword evidence="2 5" id="KW-0812">Transmembrane</keyword>